<sequence length="244" mass="27610">MTDYSIGEAAEILNVTTRTLRHWDQVGLLVPGWRTWADHRLYTDADMERALQILVYREAGLRLGEIGELIDAPGTAAEKLRRQRGVLVDKIGQLHRMIRAVDELLQEGKDMDINDKISHFEEARRRWGDTPEWAQSQEASANMGADEVTKVRRGQEEFVDRLVDAAEGGVAPGSAEAAELVAAHRESISGWYEVTMSRQVILARMYVGDERFDAAYREQSRYLLALVEGQARREGVDLDDVQWG</sequence>
<evidence type="ECO:0000313" key="6">
    <source>
        <dbReference type="EMBL" id="AGS35678.1"/>
    </source>
</evidence>
<dbReference type="GO" id="GO:0003677">
    <property type="term" value="F:DNA binding"/>
    <property type="evidence" value="ECO:0007669"/>
    <property type="project" value="UniProtKB-KW"/>
</dbReference>
<dbReference type="RefSeq" id="WP_020935610.1">
    <property type="nucleotide sequence ID" value="NC_021915.1"/>
</dbReference>
<evidence type="ECO:0000256" key="2">
    <source>
        <dbReference type="ARBA" id="ARBA00023125"/>
    </source>
</evidence>
<dbReference type="CDD" id="cd01106">
    <property type="entry name" value="HTH_TipAL-Mta"/>
    <property type="match status" value="1"/>
</dbReference>
<dbReference type="SUPFAM" id="SSF46955">
    <property type="entry name" value="Putative DNA-binding domain"/>
    <property type="match status" value="1"/>
</dbReference>
<dbReference type="EMBL" id="CP003924">
    <property type="protein sequence ID" value="AGS35678.1"/>
    <property type="molecule type" value="Genomic_DNA"/>
</dbReference>
<dbReference type="InterPro" id="IPR009061">
    <property type="entry name" value="DNA-bd_dom_put_sf"/>
</dbReference>
<dbReference type="PROSITE" id="PS50937">
    <property type="entry name" value="HTH_MERR_2"/>
    <property type="match status" value="1"/>
</dbReference>
<evidence type="ECO:0000256" key="3">
    <source>
        <dbReference type="ARBA" id="ARBA00023159"/>
    </source>
</evidence>
<evidence type="ECO:0000256" key="1">
    <source>
        <dbReference type="ARBA" id="ARBA00023015"/>
    </source>
</evidence>
<dbReference type="KEGG" id="cmd:B841_11030"/>
<dbReference type="PROSITE" id="PS00552">
    <property type="entry name" value="HTH_MERR_1"/>
    <property type="match status" value="1"/>
</dbReference>
<dbReference type="HOGENOM" id="CLU_060077_0_6_11"/>
<dbReference type="InterPro" id="IPR000551">
    <property type="entry name" value="MerR-type_HTH_dom"/>
</dbReference>
<dbReference type="Pfam" id="PF13411">
    <property type="entry name" value="MerR_1"/>
    <property type="match status" value="1"/>
</dbReference>
<dbReference type="PANTHER" id="PTHR30204:SF90">
    <property type="entry name" value="HTH-TYPE TRANSCRIPTIONAL ACTIVATOR MTA"/>
    <property type="match status" value="1"/>
</dbReference>
<organism evidence="6 7">
    <name type="scientific">Corynebacterium maris DSM 45190</name>
    <dbReference type="NCBI Taxonomy" id="1224163"/>
    <lineage>
        <taxon>Bacteria</taxon>
        <taxon>Bacillati</taxon>
        <taxon>Actinomycetota</taxon>
        <taxon>Actinomycetes</taxon>
        <taxon>Mycobacteriales</taxon>
        <taxon>Corynebacteriaceae</taxon>
        <taxon>Corynebacterium</taxon>
    </lineage>
</organism>
<dbReference type="Proteomes" id="UP000015388">
    <property type="component" value="Chromosome"/>
</dbReference>
<dbReference type="OrthoDB" id="9809391at2"/>
<dbReference type="AlphaFoldDB" id="S5TLV7"/>
<evidence type="ECO:0000259" key="5">
    <source>
        <dbReference type="PROSITE" id="PS50937"/>
    </source>
</evidence>
<dbReference type="PATRIC" id="fig|1224163.3.peg.2224"/>
<name>S5TLV7_9CORY</name>
<feature type="domain" description="HTH merR-type" evidence="5">
    <location>
        <begin position="1"/>
        <end position="72"/>
    </location>
</feature>
<keyword evidence="1" id="KW-0805">Transcription regulation</keyword>
<dbReference type="eggNOG" id="COG0789">
    <property type="taxonomic scope" value="Bacteria"/>
</dbReference>
<proteinExistence type="predicted"/>
<evidence type="ECO:0000313" key="7">
    <source>
        <dbReference type="Proteomes" id="UP000015388"/>
    </source>
</evidence>
<reference evidence="6 7" key="1">
    <citation type="submission" date="2012-11" db="EMBL/GenBank/DDBJ databases">
        <title>The complete genome sequence of Corynebacterium maris Coryn-1 (=DSM 45190).</title>
        <authorList>
            <person name="Schaffert L."/>
            <person name="Albersmeier A."/>
            <person name="Kalinowski J."/>
            <person name="Ruckert C."/>
        </authorList>
    </citation>
    <scope>NUCLEOTIDE SEQUENCE [LARGE SCALE GENOMIC DNA]</scope>
    <source>
        <strain evidence="7">Coryn-1</strain>
    </source>
</reference>
<dbReference type="STRING" id="1224163.B841_11030"/>
<gene>
    <name evidence="6" type="ORF">B841_11030</name>
</gene>
<keyword evidence="3" id="KW-0010">Activator</keyword>
<dbReference type="InterPro" id="IPR012925">
    <property type="entry name" value="TipAS_dom"/>
</dbReference>
<dbReference type="GO" id="GO:0003700">
    <property type="term" value="F:DNA-binding transcription factor activity"/>
    <property type="evidence" value="ECO:0007669"/>
    <property type="project" value="InterPro"/>
</dbReference>
<dbReference type="PANTHER" id="PTHR30204">
    <property type="entry name" value="REDOX-CYCLING DRUG-SENSING TRANSCRIPTIONAL ACTIVATOR SOXR"/>
    <property type="match status" value="1"/>
</dbReference>
<dbReference type="SUPFAM" id="SSF89082">
    <property type="entry name" value="Antibiotic binding domain of TipA-like multidrug resistance regulators"/>
    <property type="match status" value="1"/>
</dbReference>
<protein>
    <submittedName>
        <fullName evidence="6">Transcriptional regulator</fullName>
    </submittedName>
</protein>
<keyword evidence="7" id="KW-1185">Reference proteome</keyword>
<keyword evidence="4" id="KW-0804">Transcription</keyword>
<accession>S5TLV7</accession>
<dbReference type="Gene3D" id="1.10.490.50">
    <property type="entry name" value="Antibiotic binding domain of TipA-like multidrug resistance regulators"/>
    <property type="match status" value="1"/>
</dbReference>
<dbReference type="InterPro" id="IPR036244">
    <property type="entry name" value="TipA-like_antibiotic-bd"/>
</dbReference>
<keyword evidence="2" id="KW-0238">DNA-binding</keyword>
<dbReference type="Pfam" id="PF07739">
    <property type="entry name" value="TipAS"/>
    <property type="match status" value="1"/>
</dbReference>
<evidence type="ECO:0000256" key="4">
    <source>
        <dbReference type="ARBA" id="ARBA00023163"/>
    </source>
</evidence>
<dbReference type="InterPro" id="IPR047057">
    <property type="entry name" value="MerR_fam"/>
</dbReference>
<dbReference type="SMART" id="SM00422">
    <property type="entry name" value="HTH_MERR"/>
    <property type="match status" value="1"/>
</dbReference>
<dbReference type="Gene3D" id="1.10.1660.10">
    <property type="match status" value="1"/>
</dbReference>